<keyword evidence="2" id="KW-1185">Reference proteome</keyword>
<evidence type="ECO:0000313" key="2">
    <source>
        <dbReference type="Proteomes" id="UP000027361"/>
    </source>
</evidence>
<dbReference type="RefSeq" id="XP_013243738.1">
    <property type="nucleotide sequence ID" value="XM_013388284.1"/>
</dbReference>
<dbReference type="AlphaFoldDB" id="A0A066VZ51"/>
<gene>
    <name evidence="1" type="ORF">K437DRAFT_212223</name>
</gene>
<organism evidence="1 2">
    <name type="scientific">Tilletiaria anomala (strain ATCC 24038 / CBS 436.72 / UBC 951)</name>
    <dbReference type="NCBI Taxonomy" id="1037660"/>
    <lineage>
        <taxon>Eukaryota</taxon>
        <taxon>Fungi</taxon>
        <taxon>Dikarya</taxon>
        <taxon>Basidiomycota</taxon>
        <taxon>Ustilaginomycotina</taxon>
        <taxon>Exobasidiomycetes</taxon>
        <taxon>Georgefischeriales</taxon>
        <taxon>Tilletiariaceae</taxon>
        <taxon>Tilletiaria</taxon>
    </lineage>
</organism>
<reference evidence="1 2" key="1">
    <citation type="submission" date="2014-05" db="EMBL/GenBank/DDBJ databases">
        <title>Draft genome sequence of a rare smut relative, Tilletiaria anomala UBC 951.</title>
        <authorList>
            <consortium name="DOE Joint Genome Institute"/>
            <person name="Toome M."/>
            <person name="Kuo A."/>
            <person name="Henrissat B."/>
            <person name="Lipzen A."/>
            <person name="Tritt A."/>
            <person name="Yoshinaga Y."/>
            <person name="Zane M."/>
            <person name="Barry K."/>
            <person name="Grigoriev I.V."/>
            <person name="Spatafora J.W."/>
            <person name="Aimea M.C."/>
        </authorList>
    </citation>
    <scope>NUCLEOTIDE SEQUENCE [LARGE SCALE GENOMIC DNA]</scope>
    <source>
        <strain evidence="1 2">UBC 951</strain>
    </source>
</reference>
<sequence length="77" mass="9223">HWYGRDCMKALVLQALRDESLIPPPCNGSVIVESTLLPLLENRERMEYYEKQDEFDVKKRLYSFNKRRSKFLGSRQE</sequence>
<dbReference type="EMBL" id="JMSN01000032">
    <property type="protein sequence ID" value="KDN47002.1"/>
    <property type="molecule type" value="Genomic_DNA"/>
</dbReference>
<feature type="non-terminal residue" evidence="1">
    <location>
        <position position="77"/>
    </location>
</feature>
<accession>A0A066VZ51</accession>
<dbReference type="InParanoid" id="A0A066VZ51"/>
<dbReference type="GeneID" id="25262094"/>
<evidence type="ECO:0000313" key="1">
    <source>
        <dbReference type="EMBL" id="KDN47002.1"/>
    </source>
</evidence>
<comment type="caution">
    <text evidence="1">The sequence shown here is derived from an EMBL/GenBank/DDBJ whole genome shotgun (WGS) entry which is preliminary data.</text>
</comment>
<dbReference type="Proteomes" id="UP000027361">
    <property type="component" value="Unassembled WGS sequence"/>
</dbReference>
<protein>
    <submittedName>
        <fullName evidence="1">Uncharacterized protein</fullName>
    </submittedName>
</protein>
<feature type="non-terminal residue" evidence="1">
    <location>
        <position position="1"/>
    </location>
</feature>
<proteinExistence type="predicted"/>
<dbReference type="HOGENOM" id="CLU_2644897_0_0_1"/>
<dbReference type="OrthoDB" id="9977870at2759"/>
<name>A0A066VZ51_TILAU</name>